<dbReference type="AlphaFoldDB" id="A0A8S1H6L0"/>
<evidence type="ECO:0000256" key="5">
    <source>
        <dbReference type="ARBA" id="ARBA00022803"/>
    </source>
</evidence>
<evidence type="ECO:0000313" key="9">
    <source>
        <dbReference type="EMBL" id="CAD6190933.1"/>
    </source>
</evidence>
<dbReference type="Pfam" id="PF21033">
    <property type="entry name" value="RMD1-3"/>
    <property type="match status" value="1"/>
</dbReference>
<dbReference type="OrthoDB" id="69711at2759"/>
<keyword evidence="5" id="KW-0802">TPR repeat</keyword>
<dbReference type="GO" id="GO:0005739">
    <property type="term" value="C:mitochondrion"/>
    <property type="evidence" value="ECO:0007669"/>
    <property type="project" value="TreeGrafter"/>
</dbReference>
<keyword evidence="4" id="KW-0677">Repeat</keyword>
<dbReference type="EMBL" id="CAJGYM010000018">
    <property type="protein sequence ID" value="CAD6190933.1"/>
    <property type="molecule type" value="Genomic_DNA"/>
</dbReference>
<dbReference type="GO" id="GO:0097431">
    <property type="term" value="C:mitotic spindle pole"/>
    <property type="evidence" value="ECO:0007669"/>
    <property type="project" value="TreeGrafter"/>
</dbReference>
<keyword evidence="3" id="KW-0963">Cytoplasm</keyword>
<dbReference type="GO" id="GO:0008017">
    <property type="term" value="F:microtubule binding"/>
    <property type="evidence" value="ECO:0007669"/>
    <property type="project" value="TreeGrafter"/>
</dbReference>
<dbReference type="GO" id="GO:0005876">
    <property type="term" value="C:spindle microtubule"/>
    <property type="evidence" value="ECO:0007669"/>
    <property type="project" value="TreeGrafter"/>
</dbReference>
<keyword evidence="6" id="KW-0206">Cytoskeleton</keyword>
<evidence type="ECO:0000256" key="3">
    <source>
        <dbReference type="ARBA" id="ARBA00022490"/>
    </source>
</evidence>
<gene>
    <name evidence="9" type="ORF">CAUJ_LOCUS6852</name>
</gene>
<evidence type="ECO:0000256" key="8">
    <source>
        <dbReference type="ARBA" id="ARBA00041958"/>
    </source>
</evidence>
<dbReference type="PANTHER" id="PTHR16056:SF16">
    <property type="entry name" value="REGULATOR OF MICROTUBULE DYNAMICS PROTEIN 1"/>
    <property type="match status" value="1"/>
</dbReference>
<keyword evidence="10" id="KW-1185">Reference proteome</keyword>
<proteinExistence type="predicted"/>
<comment type="subcellular location">
    <subcellularLocation>
        <location evidence="1">Cytoplasm</location>
        <location evidence="1">Cytoskeleton</location>
    </subcellularLocation>
</comment>
<evidence type="ECO:0000256" key="4">
    <source>
        <dbReference type="ARBA" id="ARBA00022737"/>
    </source>
</evidence>
<sequence>MFGRTAQRAFKLARNFSQKKSVRRVAAGGAGTSFCFSLFSSGQKQPTETQSKETAQKIKNYDIVLRDTDELYDNYLIDNAYNILKKFGSSDNSELLWRLARVLCEKSKLSKDVAEKKQYMLEAFAVVQKALVHEPESGCFGAHKWYAIILDYVGELQGSKSRIEKSHEVKEHLEKALKIYYDDPTTWHILGLWHFAFADMGYATRLVAKTIFATPPSSTYDQALHYFMRAEEISPGFYSTNTFYIAEVYDRLGKKEDAVEYYKKAFKMSVLTADDAAIHKKAHDNLRRNGVKDSELVA</sequence>
<comment type="subunit">
    <text evidence="2">Interacts with microtubules.</text>
</comment>
<protein>
    <recommendedName>
        <fullName evidence="7">Regulator of microtubule dynamics protein 1</fullName>
    </recommendedName>
    <alternativeName>
        <fullName evidence="8">Protein FAM82B</fullName>
    </alternativeName>
</protein>
<reference evidence="9" key="1">
    <citation type="submission" date="2020-10" db="EMBL/GenBank/DDBJ databases">
        <authorList>
            <person name="Kikuchi T."/>
        </authorList>
    </citation>
    <scope>NUCLEOTIDE SEQUENCE</scope>
    <source>
        <strain evidence="9">NKZ352</strain>
    </source>
</reference>
<dbReference type="PANTHER" id="PTHR16056">
    <property type="entry name" value="REGULATOR OF MICROTUBULE DYNAMICS PROTEIN"/>
    <property type="match status" value="1"/>
</dbReference>
<dbReference type="InterPro" id="IPR011990">
    <property type="entry name" value="TPR-like_helical_dom_sf"/>
</dbReference>
<evidence type="ECO:0000313" key="10">
    <source>
        <dbReference type="Proteomes" id="UP000835052"/>
    </source>
</evidence>
<evidence type="ECO:0000256" key="7">
    <source>
        <dbReference type="ARBA" id="ARBA00039966"/>
    </source>
</evidence>
<evidence type="ECO:0000256" key="6">
    <source>
        <dbReference type="ARBA" id="ARBA00023212"/>
    </source>
</evidence>
<accession>A0A8S1H6L0</accession>
<name>A0A8S1H6L0_9PELO</name>
<evidence type="ECO:0000256" key="1">
    <source>
        <dbReference type="ARBA" id="ARBA00004245"/>
    </source>
</evidence>
<dbReference type="InterPro" id="IPR049039">
    <property type="entry name" value="RMD1-3_a_helical_rpt"/>
</dbReference>
<dbReference type="Gene3D" id="1.25.40.10">
    <property type="entry name" value="Tetratricopeptide repeat domain"/>
    <property type="match status" value="1"/>
</dbReference>
<comment type="caution">
    <text evidence="9">The sequence shown here is derived from an EMBL/GenBank/DDBJ whole genome shotgun (WGS) entry which is preliminary data.</text>
</comment>
<dbReference type="SUPFAM" id="SSF48452">
    <property type="entry name" value="TPR-like"/>
    <property type="match status" value="1"/>
</dbReference>
<organism evidence="9 10">
    <name type="scientific">Caenorhabditis auriculariae</name>
    <dbReference type="NCBI Taxonomy" id="2777116"/>
    <lineage>
        <taxon>Eukaryota</taxon>
        <taxon>Metazoa</taxon>
        <taxon>Ecdysozoa</taxon>
        <taxon>Nematoda</taxon>
        <taxon>Chromadorea</taxon>
        <taxon>Rhabditida</taxon>
        <taxon>Rhabditina</taxon>
        <taxon>Rhabditomorpha</taxon>
        <taxon>Rhabditoidea</taxon>
        <taxon>Rhabditidae</taxon>
        <taxon>Peloderinae</taxon>
        <taxon>Caenorhabditis</taxon>
    </lineage>
</organism>
<dbReference type="Proteomes" id="UP000835052">
    <property type="component" value="Unassembled WGS sequence"/>
</dbReference>
<evidence type="ECO:0000256" key="2">
    <source>
        <dbReference type="ARBA" id="ARBA00011375"/>
    </source>
</evidence>